<evidence type="ECO:0000256" key="3">
    <source>
        <dbReference type="ARBA" id="ARBA00012054"/>
    </source>
</evidence>
<dbReference type="GO" id="GO:0005737">
    <property type="term" value="C:cytoplasm"/>
    <property type="evidence" value="ECO:0007669"/>
    <property type="project" value="TreeGrafter"/>
</dbReference>
<name>A0A7Y9S2H6_9ACTN</name>
<keyword evidence="7 10" id="KW-0067">ATP-binding</keyword>
<dbReference type="AlphaFoldDB" id="A0A7Y9S2H6"/>
<evidence type="ECO:0000256" key="1">
    <source>
        <dbReference type="ARBA" id="ARBA00004761"/>
    </source>
</evidence>
<evidence type="ECO:0000256" key="8">
    <source>
        <dbReference type="ARBA" id="ARBA00023064"/>
    </source>
</evidence>
<dbReference type="GO" id="GO:0019521">
    <property type="term" value="P:D-gluconate metabolic process"/>
    <property type="evidence" value="ECO:0007669"/>
    <property type="project" value="UniProtKB-KW"/>
</dbReference>
<reference evidence="11 12" key="1">
    <citation type="submission" date="2020-07" db="EMBL/GenBank/DDBJ databases">
        <title>Sequencing the genomes of 1000 actinobacteria strains.</title>
        <authorList>
            <person name="Klenk H.-P."/>
        </authorList>
    </citation>
    <scope>NUCLEOTIDE SEQUENCE [LARGE SCALE GENOMIC DNA]</scope>
    <source>
        <strain evidence="11 12">DSM 23819</strain>
    </source>
</reference>
<dbReference type="InterPro" id="IPR006001">
    <property type="entry name" value="Therm_gnt_kin"/>
</dbReference>
<protein>
    <recommendedName>
        <fullName evidence="3 10">Gluconokinase</fullName>
        <ecNumber evidence="3 10">2.7.1.12</ecNumber>
    </recommendedName>
</protein>
<evidence type="ECO:0000256" key="6">
    <source>
        <dbReference type="ARBA" id="ARBA00022777"/>
    </source>
</evidence>
<evidence type="ECO:0000256" key="2">
    <source>
        <dbReference type="ARBA" id="ARBA00008420"/>
    </source>
</evidence>
<gene>
    <name evidence="11" type="ORF">BJ980_002220</name>
</gene>
<dbReference type="NCBIfam" id="TIGR01313">
    <property type="entry name" value="therm_gnt_kin"/>
    <property type="match status" value="1"/>
</dbReference>
<keyword evidence="6 10" id="KW-0418">Kinase</keyword>
<evidence type="ECO:0000256" key="10">
    <source>
        <dbReference type="RuleBase" id="RU363066"/>
    </source>
</evidence>
<dbReference type="RefSeq" id="WP_179502361.1">
    <property type="nucleotide sequence ID" value="NZ_JACCAA010000001.1"/>
</dbReference>
<comment type="similarity">
    <text evidence="2 10">Belongs to the gluconokinase GntK/GntV family.</text>
</comment>
<dbReference type="Proteomes" id="UP000540656">
    <property type="component" value="Unassembled WGS sequence"/>
</dbReference>
<dbReference type="EC" id="2.7.1.12" evidence="3 10"/>
<dbReference type="FunFam" id="3.40.50.300:FF:000522">
    <property type="entry name" value="Gluconokinase"/>
    <property type="match status" value="1"/>
</dbReference>
<dbReference type="PANTHER" id="PTHR43442:SF3">
    <property type="entry name" value="GLUCONOKINASE-RELATED"/>
    <property type="match status" value="1"/>
</dbReference>
<dbReference type="GO" id="GO:0046316">
    <property type="term" value="F:gluconokinase activity"/>
    <property type="evidence" value="ECO:0007669"/>
    <property type="project" value="UniProtKB-EC"/>
</dbReference>
<dbReference type="CDD" id="cd02021">
    <property type="entry name" value="GntK"/>
    <property type="match status" value="1"/>
</dbReference>
<dbReference type="PANTHER" id="PTHR43442">
    <property type="entry name" value="GLUCONOKINASE-RELATED"/>
    <property type="match status" value="1"/>
</dbReference>
<dbReference type="InterPro" id="IPR027417">
    <property type="entry name" value="P-loop_NTPase"/>
</dbReference>
<comment type="pathway">
    <text evidence="1">Carbohydrate acid metabolism.</text>
</comment>
<comment type="catalytic activity">
    <reaction evidence="9 10">
        <text>D-gluconate + ATP = 6-phospho-D-gluconate + ADP + H(+)</text>
        <dbReference type="Rhea" id="RHEA:19433"/>
        <dbReference type="ChEBI" id="CHEBI:15378"/>
        <dbReference type="ChEBI" id="CHEBI:18391"/>
        <dbReference type="ChEBI" id="CHEBI:30616"/>
        <dbReference type="ChEBI" id="CHEBI:58759"/>
        <dbReference type="ChEBI" id="CHEBI:456216"/>
        <dbReference type="EC" id="2.7.1.12"/>
    </reaction>
</comment>
<accession>A0A7Y9S2H6</accession>
<dbReference type="EMBL" id="JACCAA010000001">
    <property type="protein sequence ID" value="NYG59297.1"/>
    <property type="molecule type" value="Genomic_DNA"/>
</dbReference>
<organism evidence="11 12">
    <name type="scientific">Nocardioides daedukensis</name>
    <dbReference type="NCBI Taxonomy" id="634462"/>
    <lineage>
        <taxon>Bacteria</taxon>
        <taxon>Bacillati</taxon>
        <taxon>Actinomycetota</taxon>
        <taxon>Actinomycetes</taxon>
        <taxon>Propionibacteriales</taxon>
        <taxon>Nocardioidaceae</taxon>
        <taxon>Nocardioides</taxon>
    </lineage>
</organism>
<keyword evidence="4 10" id="KW-0808">Transferase</keyword>
<evidence type="ECO:0000256" key="4">
    <source>
        <dbReference type="ARBA" id="ARBA00022679"/>
    </source>
</evidence>
<evidence type="ECO:0000256" key="9">
    <source>
        <dbReference type="ARBA" id="ARBA00048090"/>
    </source>
</evidence>
<dbReference type="GO" id="GO:0005524">
    <property type="term" value="F:ATP binding"/>
    <property type="evidence" value="ECO:0007669"/>
    <property type="project" value="UniProtKB-KW"/>
</dbReference>
<evidence type="ECO:0000313" key="11">
    <source>
        <dbReference type="EMBL" id="NYG59297.1"/>
    </source>
</evidence>
<dbReference type="SUPFAM" id="SSF52540">
    <property type="entry name" value="P-loop containing nucleoside triphosphate hydrolases"/>
    <property type="match status" value="1"/>
</dbReference>
<evidence type="ECO:0000256" key="7">
    <source>
        <dbReference type="ARBA" id="ARBA00022840"/>
    </source>
</evidence>
<keyword evidence="12" id="KW-1185">Reference proteome</keyword>
<comment type="caution">
    <text evidence="11">The sequence shown here is derived from an EMBL/GenBank/DDBJ whole genome shotgun (WGS) entry which is preliminary data.</text>
</comment>
<keyword evidence="8" id="KW-0311">Gluconate utilization</keyword>
<proteinExistence type="inferred from homology"/>
<evidence type="ECO:0000313" key="12">
    <source>
        <dbReference type="Proteomes" id="UP000540656"/>
    </source>
</evidence>
<keyword evidence="5 10" id="KW-0547">Nucleotide-binding</keyword>
<dbReference type="Gene3D" id="3.40.50.300">
    <property type="entry name" value="P-loop containing nucleotide triphosphate hydrolases"/>
    <property type="match status" value="1"/>
</dbReference>
<sequence>MPSLVVMGVSGTGKSSVGRGLATALHLDFVEGDDHHPRANIEKMTAGIPLDDDDRRPWLEELAGVLAAAASASKPVVLTCSALKRSYRDQLRRGAPELVFVHLSGTREVLLPRMAGRERHFMPTELLDSQLATLEPLDPDERGVVVDVAPPLEDVIAAALDGIRRETGQSG</sequence>
<evidence type="ECO:0000256" key="5">
    <source>
        <dbReference type="ARBA" id="ARBA00022741"/>
    </source>
</evidence>
<dbReference type="Pfam" id="PF13671">
    <property type="entry name" value="AAA_33"/>
    <property type="match status" value="1"/>
</dbReference>